<dbReference type="PANTHER" id="PTHR31528">
    <property type="entry name" value="4-AMINO-5-HYDROXYMETHYL-2-METHYLPYRIMIDINE PHOSPHATE SYNTHASE THI11-RELATED"/>
    <property type="match status" value="1"/>
</dbReference>
<evidence type="ECO:0000256" key="1">
    <source>
        <dbReference type="SAM" id="SignalP"/>
    </source>
</evidence>
<feature type="domain" description="SsuA/THI5-like" evidence="2">
    <location>
        <begin position="60"/>
        <end position="274"/>
    </location>
</feature>
<gene>
    <name evidence="3" type="ORF">HMPREF9629_01703</name>
</gene>
<evidence type="ECO:0000259" key="2">
    <source>
        <dbReference type="Pfam" id="PF09084"/>
    </source>
</evidence>
<name>G9WZV2_9FIRM</name>
<dbReference type="InterPro" id="IPR015168">
    <property type="entry name" value="SsuA/THI5"/>
</dbReference>
<accession>G9WZV2</accession>
<keyword evidence="1" id="KW-0732">Signal</keyword>
<dbReference type="PATRIC" id="fig|796937.3.peg.897"/>
<feature type="signal peptide" evidence="1">
    <location>
        <begin position="1"/>
        <end position="24"/>
    </location>
</feature>
<dbReference type="Proteomes" id="UP000006437">
    <property type="component" value="Unassembled WGS sequence"/>
</dbReference>
<dbReference type="RefSeq" id="WP_009525932.1">
    <property type="nucleotide sequence ID" value="NZ_JH414558.1"/>
</dbReference>
<dbReference type="HOGENOM" id="CLU_028871_6_2_9"/>
<dbReference type="Pfam" id="PF09084">
    <property type="entry name" value="NMT1"/>
    <property type="match status" value="1"/>
</dbReference>
<protein>
    <recommendedName>
        <fullName evidence="2">SsuA/THI5-like domain-containing protein</fullName>
    </recommendedName>
</protein>
<sequence length="349" mass="39503">MKNIKKLLIIFTSILMIFMLSACKSENKSASEDAKKTQTASEDKKQDLQEVNVVLDWYPNAVHSFIYDAIEKGYYENEGLKVNIIFPSNANDAISLTAAGKAQIGIYYPHDVIQTYANQDIPIKAIGSVVQKPLNIVLSLKEKNITKPEDFVGKTIGYAGTQLSEDMIKSMVKSRGLDPNSVNLLDVGFELMTAMTTNKVDATIGCLVNHEVPQMEEEGFELNYFSVDEYGMPSFPELVFVTSDDYIKNDKEMLVKFLNASKKGFEDMKNKPDETLKILLDNQNEENFPLSQTVEEKSMNTLLPLMDTDTNKFLSQNKEDWQNTINWMKEQEIIKKDVQVDEVVVDLVD</sequence>
<organism evidence="3 4">
    <name type="scientific">Peptoanaerobacter stomatis</name>
    <dbReference type="NCBI Taxonomy" id="796937"/>
    <lineage>
        <taxon>Bacteria</taxon>
        <taxon>Bacillati</taxon>
        <taxon>Bacillota</taxon>
        <taxon>Clostridia</taxon>
        <taxon>Peptostreptococcales</taxon>
        <taxon>Filifactoraceae</taxon>
        <taxon>Peptoanaerobacter</taxon>
    </lineage>
</organism>
<dbReference type="PANTHER" id="PTHR31528:SF3">
    <property type="entry name" value="THIAMINE BIOSYNTHESIS PROTEIN HI_0357-RELATED"/>
    <property type="match status" value="1"/>
</dbReference>
<dbReference type="Gene3D" id="3.40.190.10">
    <property type="entry name" value="Periplasmic binding protein-like II"/>
    <property type="match status" value="2"/>
</dbReference>
<dbReference type="SUPFAM" id="SSF53850">
    <property type="entry name" value="Periplasmic binding protein-like II"/>
    <property type="match status" value="1"/>
</dbReference>
<dbReference type="InterPro" id="IPR027939">
    <property type="entry name" value="NMT1/THI5"/>
</dbReference>
<comment type="caution">
    <text evidence="3">The sequence shown here is derived from an EMBL/GenBank/DDBJ whole genome shotgun (WGS) entry which is preliminary data.</text>
</comment>
<dbReference type="EMBL" id="AFZE01000009">
    <property type="protein sequence ID" value="EHL15732.1"/>
    <property type="molecule type" value="Genomic_DNA"/>
</dbReference>
<dbReference type="PROSITE" id="PS51257">
    <property type="entry name" value="PROKAR_LIPOPROTEIN"/>
    <property type="match status" value="1"/>
</dbReference>
<feature type="chain" id="PRO_5003528220" description="SsuA/THI5-like domain-containing protein" evidence="1">
    <location>
        <begin position="25"/>
        <end position="349"/>
    </location>
</feature>
<dbReference type="BioCyc" id="EBAC796937-HMP:GMGH-1711-MONOMER"/>
<dbReference type="AlphaFoldDB" id="G9WZV2"/>
<evidence type="ECO:0000313" key="4">
    <source>
        <dbReference type="Proteomes" id="UP000006437"/>
    </source>
</evidence>
<dbReference type="GO" id="GO:0009228">
    <property type="term" value="P:thiamine biosynthetic process"/>
    <property type="evidence" value="ECO:0007669"/>
    <property type="project" value="InterPro"/>
</dbReference>
<evidence type="ECO:0000313" key="3">
    <source>
        <dbReference type="EMBL" id="EHL15732.1"/>
    </source>
</evidence>
<reference evidence="3 4" key="1">
    <citation type="submission" date="2011-08" db="EMBL/GenBank/DDBJ databases">
        <title>The Genome Sequence of Eubacteriaceae bacterium ACC19a.</title>
        <authorList>
            <consortium name="The Broad Institute Genome Sequencing Platform"/>
            <person name="Earl A."/>
            <person name="Ward D."/>
            <person name="Feldgarden M."/>
            <person name="Gevers D."/>
            <person name="Sizova M."/>
            <person name="Hazen A."/>
            <person name="Epstein S."/>
            <person name="Young S.K."/>
            <person name="Zeng Q."/>
            <person name="Gargeya S."/>
            <person name="Fitzgerald M."/>
            <person name="Haas B."/>
            <person name="Abouelleil A."/>
            <person name="Alvarado L."/>
            <person name="Arachchi H.M."/>
            <person name="Berlin A."/>
            <person name="Brown A."/>
            <person name="Chapman S.B."/>
            <person name="Chen Z."/>
            <person name="Dunbar C."/>
            <person name="Freedman E."/>
            <person name="Gearin G."/>
            <person name="Gellesch M."/>
            <person name="Goldberg J."/>
            <person name="Griggs A."/>
            <person name="Gujja S."/>
            <person name="Heiman D."/>
            <person name="Howarth C."/>
            <person name="Larson L."/>
            <person name="Lui A."/>
            <person name="MacDonald P.J.P."/>
            <person name="Montmayeur A."/>
            <person name="Murphy C."/>
            <person name="Neiman D."/>
            <person name="Pearson M."/>
            <person name="Priest M."/>
            <person name="Roberts A."/>
            <person name="Saif S."/>
            <person name="Shea T."/>
            <person name="Shenoy N."/>
            <person name="Sisk P."/>
            <person name="Stolte C."/>
            <person name="Sykes S."/>
            <person name="Wortman J."/>
            <person name="Nusbaum C."/>
            <person name="Birren B."/>
        </authorList>
    </citation>
    <scope>NUCLEOTIDE SEQUENCE [LARGE SCALE GENOMIC DNA]</scope>
    <source>
        <strain evidence="3 4">ACC19a</strain>
    </source>
</reference>
<proteinExistence type="predicted"/>